<comment type="caution">
    <text evidence="2">The sequence shown here is derived from an EMBL/GenBank/DDBJ whole genome shotgun (WGS) entry which is preliminary data.</text>
</comment>
<dbReference type="AlphaFoldDB" id="A0A016SA82"/>
<name>A0A016SA82_9BILA</name>
<evidence type="ECO:0000313" key="3">
    <source>
        <dbReference type="Proteomes" id="UP000024635"/>
    </source>
</evidence>
<dbReference type="EMBL" id="JARK01001596">
    <property type="protein sequence ID" value="EYB87553.1"/>
    <property type="molecule type" value="Genomic_DNA"/>
</dbReference>
<evidence type="ECO:0000256" key="1">
    <source>
        <dbReference type="SAM" id="MobiDB-lite"/>
    </source>
</evidence>
<evidence type="ECO:0000313" key="2">
    <source>
        <dbReference type="EMBL" id="EYB87553.1"/>
    </source>
</evidence>
<sequence>MALAHSAAGHLIAGLAPVVPPANPSLSYLPTYPLHTLVCPCSLGPLFHRSSKICGDGVYGVVLDAPPRRGRQPEIVNGAIPLKSHPHDGCFNSTHRNPHFRGESLSV</sequence>
<protein>
    <submittedName>
        <fullName evidence="2">Uncharacterized protein</fullName>
    </submittedName>
</protein>
<accession>A0A016SA82</accession>
<keyword evidence="3" id="KW-1185">Reference proteome</keyword>
<gene>
    <name evidence="2" type="primary">Acey_s0260.g511</name>
    <name evidence="2" type="ORF">Y032_0260g511</name>
</gene>
<feature type="region of interest" description="Disordered" evidence="1">
    <location>
        <begin position="87"/>
        <end position="107"/>
    </location>
</feature>
<proteinExistence type="predicted"/>
<reference evidence="3" key="1">
    <citation type="journal article" date="2015" name="Nat. Genet.">
        <title>The genome and transcriptome of the zoonotic hookworm Ancylostoma ceylanicum identify infection-specific gene families.</title>
        <authorList>
            <person name="Schwarz E.M."/>
            <person name="Hu Y."/>
            <person name="Antoshechkin I."/>
            <person name="Miller M.M."/>
            <person name="Sternberg P.W."/>
            <person name="Aroian R.V."/>
        </authorList>
    </citation>
    <scope>NUCLEOTIDE SEQUENCE</scope>
    <source>
        <strain evidence="3">HY135</strain>
    </source>
</reference>
<organism evidence="2 3">
    <name type="scientific">Ancylostoma ceylanicum</name>
    <dbReference type="NCBI Taxonomy" id="53326"/>
    <lineage>
        <taxon>Eukaryota</taxon>
        <taxon>Metazoa</taxon>
        <taxon>Ecdysozoa</taxon>
        <taxon>Nematoda</taxon>
        <taxon>Chromadorea</taxon>
        <taxon>Rhabditida</taxon>
        <taxon>Rhabditina</taxon>
        <taxon>Rhabditomorpha</taxon>
        <taxon>Strongyloidea</taxon>
        <taxon>Ancylostomatidae</taxon>
        <taxon>Ancylostomatinae</taxon>
        <taxon>Ancylostoma</taxon>
    </lineage>
</organism>
<dbReference type="Proteomes" id="UP000024635">
    <property type="component" value="Unassembled WGS sequence"/>
</dbReference>